<accession>A0A9P5P714</accession>
<keyword evidence="2" id="KW-1185">Reference proteome</keyword>
<evidence type="ECO:0000313" key="1">
    <source>
        <dbReference type="EMBL" id="KAF9060044.1"/>
    </source>
</evidence>
<organism evidence="1 2">
    <name type="scientific">Rhodocollybia butyracea</name>
    <dbReference type="NCBI Taxonomy" id="206335"/>
    <lineage>
        <taxon>Eukaryota</taxon>
        <taxon>Fungi</taxon>
        <taxon>Dikarya</taxon>
        <taxon>Basidiomycota</taxon>
        <taxon>Agaricomycotina</taxon>
        <taxon>Agaricomycetes</taxon>
        <taxon>Agaricomycetidae</taxon>
        <taxon>Agaricales</taxon>
        <taxon>Marasmiineae</taxon>
        <taxon>Omphalotaceae</taxon>
        <taxon>Rhodocollybia</taxon>
    </lineage>
</organism>
<protein>
    <submittedName>
        <fullName evidence="1">Uncharacterized protein</fullName>
    </submittedName>
</protein>
<dbReference type="AlphaFoldDB" id="A0A9P5P714"/>
<proteinExistence type="predicted"/>
<gene>
    <name evidence="1" type="ORF">BDP27DRAFT_436915</name>
</gene>
<name>A0A9P5P714_9AGAR</name>
<dbReference type="Proteomes" id="UP000772434">
    <property type="component" value="Unassembled WGS sequence"/>
</dbReference>
<evidence type="ECO:0000313" key="2">
    <source>
        <dbReference type="Proteomes" id="UP000772434"/>
    </source>
</evidence>
<sequence>MLKAILNSCQHVGTLSSIAWASGMLYLRKEKTTWIDCLYTEETPGATDKVRYLSFPIRVLRTFCACRTFRGVQSFIKPYAPTFPISSTSDSKIVIDYQTNMRHTLDVFSLQSISISDSFSSPVDDDDIDCGTTSAVPCCMLPPLTQSDIINSLSFRFCTPFSAFFFSSLVLICRSLRGVRLSNALPIPKALSSGVFCLCLPQLIFNLPELCMLWPMYHNSIVMLNENPCAC</sequence>
<dbReference type="EMBL" id="JADNRY010000263">
    <property type="protein sequence ID" value="KAF9060044.1"/>
    <property type="molecule type" value="Genomic_DNA"/>
</dbReference>
<comment type="caution">
    <text evidence="1">The sequence shown here is derived from an EMBL/GenBank/DDBJ whole genome shotgun (WGS) entry which is preliminary data.</text>
</comment>
<reference evidence="1" key="1">
    <citation type="submission" date="2020-11" db="EMBL/GenBank/DDBJ databases">
        <authorList>
            <consortium name="DOE Joint Genome Institute"/>
            <person name="Ahrendt S."/>
            <person name="Riley R."/>
            <person name="Andreopoulos W."/>
            <person name="Labutti K."/>
            <person name="Pangilinan J."/>
            <person name="Ruiz-Duenas F.J."/>
            <person name="Barrasa J.M."/>
            <person name="Sanchez-Garcia M."/>
            <person name="Camarero S."/>
            <person name="Miyauchi S."/>
            <person name="Serrano A."/>
            <person name="Linde D."/>
            <person name="Babiker R."/>
            <person name="Drula E."/>
            <person name="Ayuso-Fernandez I."/>
            <person name="Pacheco R."/>
            <person name="Padilla G."/>
            <person name="Ferreira P."/>
            <person name="Barriuso J."/>
            <person name="Kellner H."/>
            <person name="Castanera R."/>
            <person name="Alfaro M."/>
            <person name="Ramirez L."/>
            <person name="Pisabarro A.G."/>
            <person name="Kuo A."/>
            <person name="Tritt A."/>
            <person name="Lipzen A."/>
            <person name="He G."/>
            <person name="Yan M."/>
            <person name="Ng V."/>
            <person name="Cullen D."/>
            <person name="Martin F."/>
            <person name="Rosso M.-N."/>
            <person name="Henrissat B."/>
            <person name="Hibbett D."/>
            <person name="Martinez A.T."/>
            <person name="Grigoriev I.V."/>
        </authorList>
    </citation>
    <scope>NUCLEOTIDE SEQUENCE</scope>
    <source>
        <strain evidence="1">AH 40177</strain>
    </source>
</reference>